<feature type="domain" description="Aminoglycoside phosphotransferase" evidence="1">
    <location>
        <begin position="38"/>
        <end position="258"/>
    </location>
</feature>
<evidence type="ECO:0000259" key="1">
    <source>
        <dbReference type="Pfam" id="PF01636"/>
    </source>
</evidence>
<dbReference type="RefSeq" id="WP_140466382.1">
    <property type="nucleotide sequence ID" value="NZ_RCYZ01000003.1"/>
</dbReference>
<dbReference type="InterPro" id="IPR011009">
    <property type="entry name" value="Kinase-like_dom_sf"/>
</dbReference>
<dbReference type="Gene3D" id="3.90.1200.10">
    <property type="match status" value="1"/>
</dbReference>
<accession>A0A502GZ94</accession>
<evidence type="ECO:0000313" key="2">
    <source>
        <dbReference type="EMBL" id="TPG66742.1"/>
    </source>
</evidence>
<dbReference type="InterPro" id="IPR051678">
    <property type="entry name" value="AGP_Transferase"/>
</dbReference>
<dbReference type="EMBL" id="RCYZ01000003">
    <property type="protein sequence ID" value="TPG66742.1"/>
    <property type="molecule type" value="Genomic_DNA"/>
</dbReference>
<proteinExistence type="predicted"/>
<keyword evidence="3" id="KW-1185">Reference proteome</keyword>
<dbReference type="Pfam" id="PF01636">
    <property type="entry name" value="APH"/>
    <property type="match status" value="1"/>
</dbReference>
<sequence>MTSRIISQTLLNSIIHDLESKNEKIIKVEEIFTGVMTYKFELITDSNKSFIARIYPKSIGSTIHYEPDLIRNAHLLGARVPQIIFDSRGKIHTYDFIVYRKILGETLAKSVNTLELKDIISISDNLFNNLSILRKITLNGFGPLVNASQGAFDTWQSFINSSIEEGIKNLANLELSDKDNKKVINYFSENKFIFIEGKKTSNLIWSDISTDNIIIDRNQLSGMIDFDSAMAGEIALEAGYLYAREAKSIFFIAMKRKYDSLGITFDEIKFYSLLRLLRISKYLNTNLPNGAIRENPRAIFPGAFQTINSL</sequence>
<dbReference type="OrthoDB" id="1493312at2"/>
<protein>
    <recommendedName>
        <fullName evidence="1">Aminoglycoside phosphotransferase domain-containing protein</fullName>
    </recommendedName>
</protein>
<dbReference type="PANTHER" id="PTHR21310">
    <property type="entry name" value="AMINOGLYCOSIDE PHOSPHOTRANSFERASE-RELATED-RELATED"/>
    <property type="match status" value="1"/>
</dbReference>
<gene>
    <name evidence="2" type="ORF">EAH73_10190</name>
</gene>
<comment type="caution">
    <text evidence="2">The sequence shown here is derived from an EMBL/GenBank/DDBJ whole genome shotgun (WGS) entry which is preliminary data.</text>
</comment>
<dbReference type="Proteomes" id="UP000317646">
    <property type="component" value="Unassembled WGS sequence"/>
</dbReference>
<reference evidence="2 3" key="1">
    <citation type="journal article" date="2019" name="Environ. Microbiol.">
        <title>Species interactions and distinct microbial communities in high Arctic permafrost affected cryosols are associated with the CH4 and CO2 gas fluxes.</title>
        <authorList>
            <person name="Altshuler I."/>
            <person name="Hamel J."/>
            <person name="Turney S."/>
            <person name="Magnuson E."/>
            <person name="Levesque R."/>
            <person name="Greer C."/>
            <person name="Whyte L.G."/>
        </authorList>
    </citation>
    <scope>NUCLEOTIDE SEQUENCE [LARGE SCALE GENOMIC DNA]</scope>
    <source>
        <strain evidence="2 3">S9.2P</strain>
    </source>
</reference>
<dbReference type="InterPro" id="IPR002575">
    <property type="entry name" value="Aminoglycoside_PTrfase"/>
</dbReference>
<organism evidence="2 3">
    <name type="scientific">Hymenobacter nivis</name>
    <dbReference type="NCBI Taxonomy" id="1850093"/>
    <lineage>
        <taxon>Bacteria</taxon>
        <taxon>Pseudomonadati</taxon>
        <taxon>Bacteroidota</taxon>
        <taxon>Cytophagia</taxon>
        <taxon>Cytophagales</taxon>
        <taxon>Hymenobacteraceae</taxon>
        <taxon>Hymenobacter</taxon>
    </lineage>
</organism>
<dbReference type="Gene3D" id="3.30.200.150">
    <property type="match status" value="1"/>
</dbReference>
<dbReference type="AlphaFoldDB" id="A0A502GZ94"/>
<dbReference type="PANTHER" id="PTHR21310:SF15">
    <property type="entry name" value="AMINOGLYCOSIDE PHOSPHOTRANSFERASE DOMAIN-CONTAINING PROTEIN"/>
    <property type="match status" value="1"/>
</dbReference>
<name>A0A502GZ94_9BACT</name>
<dbReference type="SUPFAM" id="SSF56112">
    <property type="entry name" value="Protein kinase-like (PK-like)"/>
    <property type="match status" value="1"/>
</dbReference>
<evidence type="ECO:0000313" key="3">
    <source>
        <dbReference type="Proteomes" id="UP000317646"/>
    </source>
</evidence>